<accession>A0A212T2X5</accession>
<protein>
    <submittedName>
        <fullName evidence="3">Thioesterase-like superfamily protein</fullName>
    </submittedName>
</protein>
<keyword evidence="4" id="KW-1185">Reference proteome</keyword>
<gene>
    <name evidence="3" type="ORF">SAMN05445756_0268</name>
</gene>
<dbReference type="Pfam" id="PF20789">
    <property type="entry name" value="4HBT_3C"/>
    <property type="match status" value="1"/>
</dbReference>
<dbReference type="OrthoDB" id="1413770at2"/>
<reference evidence="3 4" key="1">
    <citation type="submission" date="2017-06" db="EMBL/GenBank/DDBJ databases">
        <authorList>
            <person name="Kim H.J."/>
            <person name="Triplett B.A."/>
        </authorList>
    </citation>
    <scope>NUCLEOTIDE SEQUENCE [LARGE SCALE GENOMIC DNA]</scope>
    <source>
        <strain evidence="3 4">DSM 22179</strain>
    </source>
</reference>
<dbReference type="Pfam" id="PF13622">
    <property type="entry name" value="4HBT_3"/>
    <property type="match status" value="1"/>
</dbReference>
<name>A0A212T2X5_9MICO</name>
<dbReference type="InterPro" id="IPR049449">
    <property type="entry name" value="TesB_ACOT8-like_N"/>
</dbReference>
<feature type="domain" description="Acyl-CoA thioesterase-like N-terminal HotDog" evidence="1">
    <location>
        <begin position="46"/>
        <end position="119"/>
    </location>
</feature>
<dbReference type="AlphaFoldDB" id="A0A212T2X5"/>
<evidence type="ECO:0000313" key="4">
    <source>
        <dbReference type="Proteomes" id="UP000198122"/>
    </source>
</evidence>
<evidence type="ECO:0000313" key="3">
    <source>
        <dbReference type="EMBL" id="SNC60397.1"/>
    </source>
</evidence>
<dbReference type="EMBL" id="FYEZ01000001">
    <property type="protein sequence ID" value="SNC60397.1"/>
    <property type="molecule type" value="Genomic_DNA"/>
</dbReference>
<organism evidence="3 4">
    <name type="scientific">Kytococcus aerolatus</name>
    <dbReference type="NCBI Taxonomy" id="592308"/>
    <lineage>
        <taxon>Bacteria</taxon>
        <taxon>Bacillati</taxon>
        <taxon>Actinomycetota</taxon>
        <taxon>Actinomycetes</taxon>
        <taxon>Micrococcales</taxon>
        <taxon>Kytococcaceae</taxon>
        <taxon>Kytococcus</taxon>
    </lineage>
</organism>
<sequence>MTALPEPAQIVADLPTDVEAYFVPLGEGRYQPTVHVQGAWRDWEHHLAPVVGLLTHEMLSHDPREDVQLSRITLEAYGVMPALPSQIEVRTVRPGRTIELLEATMTIADRVVVRAHAWRIAVADTAAVAGHEIEHLPAPDSLPAWDGMGVWSGAFLDTVEFREVPGHGPGRGRAWLRSTTPLLAGQEVSPTAQVLALSDVANGTGPRRDPSEWMFPNVEITLHLFRQPVNGWVGLDGQVAWGPTGAGLTSSWMHDEQGPFARIEQSLTVRPMPESL</sequence>
<feature type="domain" description="Acyl-CoA thioesterase-like C-terminal" evidence="2">
    <location>
        <begin position="139"/>
        <end position="269"/>
    </location>
</feature>
<dbReference type="Proteomes" id="UP000198122">
    <property type="component" value="Unassembled WGS sequence"/>
</dbReference>
<dbReference type="InterPro" id="IPR049450">
    <property type="entry name" value="ACOT8-like_C"/>
</dbReference>
<dbReference type="InterPro" id="IPR029069">
    <property type="entry name" value="HotDog_dom_sf"/>
</dbReference>
<evidence type="ECO:0000259" key="2">
    <source>
        <dbReference type="Pfam" id="PF20789"/>
    </source>
</evidence>
<dbReference type="SUPFAM" id="SSF54637">
    <property type="entry name" value="Thioesterase/thiol ester dehydrase-isomerase"/>
    <property type="match status" value="1"/>
</dbReference>
<dbReference type="RefSeq" id="WP_088817301.1">
    <property type="nucleotide sequence ID" value="NZ_FYEZ01000001.1"/>
</dbReference>
<evidence type="ECO:0000259" key="1">
    <source>
        <dbReference type="Pfam" id="PF13622"/>
    </source>
</evidence>
<dbReference type="Gene3D" id="2.40.160.210">
    <property type="entry name" value="Acyl-CoA thioesterase, double hotdog domain"/>
    <property type="match status" value="1"/>
</dbReference>
<proteinExistence type="predicted"/>
<dbReference type="InterPro" id="IPR042171">
    <property type="entry name" value="Acyl-CoA_hotdog"/>
</dbReference>